<comment type="caution">
    <text evidence="2">The sequence shown here is derived from an EMBL/GenBank/DDBJ whole genome shotgun (WGS) entry which is preliminary data.</text>
</comment>
<dbReference type="PANTHER" id="PTHR14859:SF15">
    <property type="entry name" value="ENDONUCLEASE_EXONUCLEASE_PHOSPHATASE DOMAIN-CONTAINING PROTEIN"/>
    <property type="match status" value="1"/>
</dbReference>
<dbReference type="EMBL" id="SLXV01000002">
    <property type="protein sequence ID" value="TCP70483.1"/>
    <property type="molecule type" value="Genomic_DNA"/>
</dbReference>
<evidence type="ECO:0000313" key="2">
    <source>
        <dbReference type="EMBL" id="TCP70483.1"/>
    </source>
</evidence>
<organism evidence="2 3">
    <name type="scientific">Baia soyae</name>
    <dbReference type="NCBI Taxonomy" id="1544746"/>
    <lineage>
        <taxon>Bacteria</taxon>
        <taxon>Bacillati</taxon>
        <taxon>Bacillota</taxon>
        <taxon>Bacilli</taxon>
        <taxon>Bacillales</taxon>
        <taxon>Thermoactinomycetaceae</taxon>
        <taxon>Baia</taxon>
    </lineage>
</organism>
<name>A0A4R2S2K3_9BACL</name>
<dbReference type="PANTHER" id="PTHR14859">
    <property type="entry name" value="CALCOFLUOR WHITE HYPERSENSITIVE PROTEIN PRECURSOR"/>
    <property type="match status" value="1"/>
</dbReference>
<dbReference type="InterPro" id="IPR051916">
    <property type="entry name" value="GPI-anchor_lipid_remodeler"/>
</dbReference>
<dbReference type="SUPFAM" id="SSF56219">
    <property type="entry name" value="DNase I-like"/>
    <property type="match status" value="1"/>
</dbReference>
<proteinExistence type="predicted"/>
<feature type="domain" description="Endonuclease/exonuclease/phosphatase" evidence="1">
    <location>
        <begin position="6"/>
        <end position="233"/>
    </location>
</feature>
<keyword evidence="2" id="KW-0255">Endonuclease</keyword>
<dbReference type="Gene3D" id="3.60.10.10">
    <property type="entry name" value="Endonuclease/exonuclease/phosphatase"/>
    <property type="match status" value="1"/>
</dbReference>
<dbReference type="GO" id="GO:0006506">
    <property type="term" value="P:GPI anchor biosynthetic process"/>
    <property type="evidence" value="ECO:0007669"/>
    <property type="project" value="TreeGrafter"/>
</dbReference>
<dbReference type="OrthoDB" id="155529at2"/>
<dbReference type="Pfam" id="PF03372">
    <property type="entry name" value="Exo_endo_phos"/>
    <property type="match status" value="1"/>
</dbReference>
<keyword evidence="2" id="KW-0540">Nuclease</keyword>
<dbReference type="Proteomes" id="UP000294746">
    <property type="component" value="Unassembled WGS sequence"/>
</dbReference>
<keyword evidence="2" id="KW-0269">Exonuclease</keyword>
<accession>A0A4R2S2K3</accession>
<keyword evidence="3" id="KW-1185">Reference proteome</keyword>
<dbReference type="RefSeq" id="WP_131847624.1">
    <property type="nucleotide sequence ID" value="NZ_SLXV01000002.1"/>
</dbReference>
<evidence type="ECO:0000313" key="3">
    <source>
        <dbReference type="Proteomes" id="UP000294746"/>
    </source>
</evidence>
<sequence length="245" mass="28353">MKLRVMTFNIHHGKGTDRRIDLPRIAEIIADHQCDVIGLNEVDCYFSKRSHYVDQIGWLAEALGMNHAYGHAISSPAKKRVEHKQYGNAILSRYPITFERNHLFQFPSILLENRSLLEAHIQLPSQSIHVWISHLSLNPWIHRKQINYILHHCLDHSSPTIVMGDWNMRPKSKAWKKVAYHFTDVCQANNPAMHYATFPSLRPRTQLDYIFVSRDLFVQSAEVIRSNPSASDHLPLLTTLSLHSH</sequence>
<dbReference type="InterPro" id="IPR036691">
    <property type="entry name" value="Endo/exonu/phosph_ase_sf"/>
</dbReference>
<evidence type="ECO:0000259" key="1">
    <source>
        <dbReference type="Pfam" id="PF03372"/>
    </source>
</evidence>
<keyword evidence="2" id="KW-0378">Hydrolase</keyword>
<dbReference type="GO" id="GO:0016020">
    <property type="term" value="C:membrane"/>
    <property type="evidence" value="ECO:0007669"/>
    <property type="project" value="GOC"/>
</dbReference>
<reference evidence="2 3" key="1">
    <citation type="submission" date="2019-03" db="EMBL/GenBank/DDBJ databases">
        <title>Genomic Encyclopedia of Type Strains, Phase IV (KMG-IV): sequencing the most valuable type-strain genomes for metagenomic binning, comparative biology and taxonomic classification.</title>
        <authorList>
            <person name="Goeker M."/>
        </authorList>
    </citation>
    <scope>NUCLEOTIDE SEQUENCE [LARGE SCALE GENOMIC DNA]</scope>
    <source>
        <strain evidence="2 3">DSM 46831</strain>
    </source>
</reference>
<gene>
    <name evidence="2" type="ORF">EDD57_102125</name>
</gene>
<dbReference type="GO" id="GO:0004527">
    <property type="term" value="F:exonuclease activity"/>
    <property type="evidence" value="ECO:0007669"/>
    <property type="project" value="UniProtKB-KW"/>
</dbReference>
<dbReference type="AlphaFoldDB" id="A0A4R2S2K3"/>
<protein>
    <submittedName>
        <fullName evidence="2">Endonuclease/exonuclease/phosphatase family metal-dependent hydrolase</fullName>
    </submittedName>
</protein>
<dbReference type="InterPro" id="IPR005135">
    <property type="entry name" value="Endo/exonuclease/phosphatase"/>
</dbReference>
<dbReference type="GO" id="GO:0004519">
    <property type="term" value="F:endonuclease activity"/>
    <property type="evidence" value="ECO:0007669"/>
    <property type="project" value="UniProtKB-KW"/>
</dbReference>